<evidence type="ECO:0000256" key="2">
    <source>
        <dbReference type="SAM" id="MobiDB-lite"/>
    </source>
</evidence>
<feature type="compositionally biased region" description="Polar residues" evidence="2">
    <location>
        <begin position="135"/>
        <end position="144"/>
    </location>
</feature>
<proteinExistence type="inferred from homology"/>
<accession>A0ABR3QQH5</accession>
<dbReference type="InterPro" id="IPR052618">
    <property type="entry name" value="ComplexI_NDUFA12"/>
</dbReference>
<evidence type="ECO:0000313" key="3">
    <source>
        <dbReference type="EMBL" id="KAL1594414.1"/>
    </source>
</evidence>
<protein>
    <recommendedName>
        <fullName evidence="5">NADH dehydrogenase [ubiquinone] 1 alpha subcomplex subunit</fullName>
    </recommendedName>
</protein>
<dbReference type="InterPro" id="IPR007763">
    <property type="entry name" value="NDUFA12"/>
</dbReference>
<dbReference type="EMBL" id="JAKJXO020000017">
    <property type="protein sequence ID" value="KAL1594414.1"/>
    <property type="molecule type" value="Genomic_DNA"/>
</dbReference>
<evidence type="ECO:0000256" key="1">
    <source>
        <dbReference type="ARBA" id="ARBA00007355"/>
    </source>
</evidence>
<sequence>MTRQPGLVKRLWWNWKMLPLPWRRRRLAGFDLDGNTYWEWKIVKHAARTRRIVEYPGGVYHSDVQVPPQWAQWLRQTRFEAPTMAEQQAEALRQERIKMLAAQADARWAAKPSAVDAPDKQQPVQMLESRDPNTGIRQTNANQETKGRVEPQLAVTEENIQAEAPQTDAAPTLKKRKPMRKEPKDSPWNQAAARSNPGEEWQPASCSLAYALIFMSTHDDSLFNRDALLERVTRLPPELFSIVVGWCVGTPTLIAPGDDTLPLMYEPEMRVSDLPQHFKVEYERHLRQRWLRSQKTFYDTTTFIMTHLACLMHRGTFDNISDHAYYDDTSLGAGTYLAHPQKLTLNFTASNPWYDLYSGPWAEEDAEDIRPKDRSNVCTSGLIVDWILTYVSTLVCQNDPRCGLLADTNANLERYCQAWQHNYLQHIQSIELKGDIQASVKKKWYQAFAGTHPEQEDIASQKRIYEIEHHGEPQDIAAGNFWDPIEHYPPKCQCNIPCSRLLHGIVDSDTTSAEELCVTQWEDTVHVEMPPVETQPWYNKTDF</sequence>
<dbReference type="PANTHER" id="PTHR32470:SF2">
    <property type="entry name" value="NADH DEHYDROGENASE [UBIQUINONE] 1 ALPHA SUBCOMPLEX ASSEMBLY FACTOR 2"/>
    <property type="match status" value="1"/>
</dbReference>
<reference evidence="3 4" key="1">
    <citation type="submission" date="2024-02" db="EMBL/GenBank/DDBJ databases">
        <title>De novo assembly and annotation of 12 fungi associated with fruit tree decline syndrome in Ontario, Canada.</title>
        <authorList>
            <person name="Sulman M."/>
            <person name="Ellouze W."/>
            <person name="Ilyukhin E."/>
        </authorList>
    </citation>
    <scope>NUCLEOTIDE SEQUENCE [LARGE SCALE GENOMIC DNA]</scope>
    <source>
        <strain evidence="3 4">M42-189</strain>
    </source>
</reference>
<organism evidence="3 4">
    <name type="scientific">Paraconiothyrium brasiliense</name>
    <dbReference type="NCBI Taxonomy" id="300254"/>
    <lineage>
        <taxon>Eukaryota</taxon>
        <taxon>Fungi</taxon>
        <taxon>Dikarya</taxon>
        <taxon>Ascomycota</taxon>
        <taxon>Pezizomycotina</taxon>
        <taxon>Dothideomycetes</taxon>
        <taxon>Pleosporomycetidae</taxon>
        <taxon>Pleosporales</taxon>
        <taxon>Massarineae</taxon>
        <taxon>Didymosphaeriaceae</taxon>
        <taxon>Paraconiothyrium</taxon>
    </lineage>
</organism>
<dbReference type="Proteomes" id="UP001521785">
    <property type="component" value="Unassembled WGS sequence"/>
</dbReference>
<evidence type="ECO:0000313" key="4">
    <source>
        <dbReference type="Proteomes" id="UP001521785"/>
    </source>
</evidence>
<dbReference type="Pfam" id="PF05071">
    <property type="entry name" value="NDUFA12"/>
    <property type="match status" value="1"/>
</dbReference>
<dbReference type="PANTHER" id="PTHR32470">
    <property type="entry name" value="ADH DEHYDROGENASE [UBIQUINONE] 1 ALPHA SUBCOMPLEX ASSEMBLY FACTOR 2"/>
    <property type="match status" value="1"/>
</dbReference>
<name>A0ABR3QQH5_9PLEO</name>
<feature type="region of interest" description="Disordered" evidence="2">
    <location>
        <begin position="111"/>
        <end position="201"/>
    </location>
</feature>
<gene>
    <name evidence="3" type="ORF">SLS60_010174</name>
</gene>
<comment type="caution">
    <text evidence="3">The sequence shown here is derived from an EMBL/GenBank/DDBJ whole genome shotgun (WGS) entry which is preliminary data.</text>
</comment>
<keyword evidence="4" id="KW-1185">Reference proteome</keyword>
<comment type="similarity">
    <text evidence="1">Belongs to the complex I NDUFA12 subunit family.</text>
</comment>
<evidence type="ECO:0008006" key="5">
    <source>
        <dbReference type="Google" id="ProtNLM"/>
    </source>
</evidence>